<gene>
    <name evidence="7" type="ORF">IDM36_10970</name>
</gene>
<feature type="modified residue" description="4-aspartylphosphate" evidence="4">
    <location>
        <position position="61"/>
    </location>
</feature>
<dbReference type="InterPro" id="IPR039420">
    <property type="entry name" value="WalR-like"/>
</dbReference>
<feature type="domain" description="Response regulatory" evidence="6">
    <location>
        <begin position="10"/>
        <end position="128"/>
    </location>
</feature>
<dbReference type="InterPro" id="IPR000792">
    <property type="entry name" value="Tscrpt_reg_LuxR_C"/>
</dbReference>
<dbReference type="SUPFAM" id="SSF52172">
    <property type="entry name" value="CheY-like"/>
    <property type="match status" value="1"/>
</dbReference>
<keyword evidence="1 4" id="KW-0597">Phosphoprotein</keyword>
<dbReference type="InterPro" id="IPR036388">
    <property type="entry name" value="WH-like_DNA-bd_sf"/>
</dbReference>
<accession>A0A7T0DZZ0</accession>
<feature type="domain" description="HTH luxR-type" evidence="5">
    <location>
        <begin position="167"/>
        <end position="232"/>
    </location>
</feature>
<dbReference type="CDD" id="cd06170">
    <property type="entry name" value="LuxR_C_like"/>
    <property type="match status" value="1"/>
</dbReference>
<keyword evidence="2" id="KW-0902">Two-component regulatory system</keyword>
<reference evidence="7" key="1">
    <citation type="submission" date="2020-09" db="EMBL/GenBank/DDBJ databases">
        <title>First Report of a novel Colistin-Resistant species of Enterobacter cloacae complex Producing MCR-5 isolated from hospital sewage water.</title>
        <authorList>
            <person name="Zhou K."/>
        </authorList>
    </citation>
    <scope>NUCLEOTIDE SEQUENCE [LARGE SCALE GENOMIC DNA]</scope>
    <source>
        <strain evidence="7">HSW1412</strain>
    </source>
</reference>
<sequence>MNPFSGKKIYVALLDDHPIVRKGMEIIFSQEPDFELKGSFASRIELMNFLRNNRVDVLVLDYLLGDEEIDGLPMIKQLMSNFPWLKILLSSTLENTAIVRMALKIGVRGHVGKSRDLSEVVNAARQVAAGRISLSESMEKEFYLISEPCAGPKTGPDGDNEPQVIDGIGRLDQLSPKELEVLRLFTGGMSVLQISEKFQRSRKTVSGQKKSAMKKLGVKTDSELFLWHDQLL</sequence>
<dbReference type="InterPro" id="IPR058245">
    <property type="entry name" value="NreC/VraR/RcsB-like_REC"/>
</dbReference>
<dbReference type="SMART" id="SM00421">
    <property type="entry name" value="HTH_LUXR"/>
    <property type="match status" value="1"/>
</dbReference>
<evidence type="ECO:0000313" key="7">
    <source>
        <dbReference type="EMBL" id="QPK02585.1"/>
    </source>
</evidence>
<evidence type="ECO:0000259" key="5">
    <source>
        <dbReference type="PROSITE" id="PS50043"/>
    </source>
</evidence>
<dbReference type="PRINTS" id="PR00038">
    <property type="entry name" value="HTHLUXR"/>
</dbReference>
<dbReference type="InterPro" id="IPR011006">
    <property type="entry name" value="CheY-like_superfamily"/>
</dbReference>
<evidence type="ECO:0000259" key="6">
    <source>
        <dbReference type="PROSITE" id="PS50110"/>
    </source>
</evidence>
<dbReference type="PROSITE" id="PS50110">
    <property type="entry name" value="RESPONSE_REGULATORY"/>
    <property type="match status" value="1"/>
</dbReference>
<proteinExistence type="predicted"/>
<dbReference type="InterPro" id="IPR001789">
    <property type="entry name" value="Sig_transdc_resp-reg_receiver"/>
</dbReference>
<dbReference type="InterPro" id="IPR016032">
    <property type="entry name" value="Sig_transdc_resp-reg_C-effctor"/>
</dbReference>
<dbReference type="GO" id="GO:0000160">
    <property type="term" value="P:phosphorelay signal transduction system"/>
    <property type="evidence" value="ECO:0007669"/>
    <property type="project" value="InterPro"/>
</dbReference>
<dbReference type="Gene3D" id="1.10.10.10">
    <property type="entry name" value="Winged helix-like DNA-binding domain superfamily/Winged helix DNA-binding domain"/>
    <property type="match status" value="1"/>
</dbReference>
<dbReference type="GO" id="GO:0003677">
    <property type="term" value="F:DNA binding"/>
    <property type="evidence" value="ECO:0007669"/>
    <property type="project" value="UniProtKB-KW"/>
</dbReference>
<dbReference type="SMART" id="SM00448">
    <property type="entry name" value="REC"/>
    <property type="match status" value="1"/>
</dbReference>
<keyword evidence="3" id="KW-0238">DNA-binding</keyword>
<name>A0A7T0DZZ0_9ENTR</name>
<dbReference type="GO" id="GO:0006355">
    <property type="term" value="P:regulation of DNA-templated transcription"/>
    <property type="evidence" value="ECO:0007669"/>
    <property type="project" value="InterPro"/>
</dbReference>
<dbReference type="AlphaFoldDB" id="A0A7T0DZZ0"/>
<evidence type="ECO:0000256" key="4">
    <source>
        <dbReference type="PROSITE-ProRule" id="PRU00169"/>
    </source>
</evidence>
<evidence type="ECO:0000256" key="1">
    <source>
        <dbReference type="ARBA" id="ARBA00022553"/>
    </source>
</evidence>
<evidence type="ECO:0000256" key="2">
    <source>
        <dbReference type="ARBA" id="ARBA00023012"/>
    </source>
</evidence>
<dbReference type="CDD" id="cd17535">
    <property type="entry name" value="REC_NarL-like"/>
    <property type="match status" value="1"/>
</dbReference>
<dbReference type="PROSITE" id="PS50043">
    <property type="entry name" value="HTH_LUXR_2"/>
    <property type="match status" value="1"/>
</dbReference>
<dbReference type="Pfam" id="PF00072">
    <property type="entry name" value="Response_reg"/>
    <property type="match status" value="1"/>
</dbReference>
<protein>
    <submittedName>
        <fullName evidence="7">Response regulator transcription factor</fullName>
    </submittedName>
</protein>
<dbReference type="Gene3D" id="3.40.50.2300">
    <property type="match status" value="1"/>
</dbReference>
<dbReference type="Pfam" id="PF00196">
    <property type="entry name" value="GerE"/>
    <property type="match status" value="1"/>
</dbReference>
<organism evidence="7">
    <name type="scientific">Enterobacter mori</name>
    <dbReference type="NCBI Taxonomy" id="539813"/>
    <lineage>
        <taxon>Bacteria</taxon>
        <taxon>Pseudomonadati</taxon>
        <taxon>Pseudomonadota</taxon>
        <taxon>Gammaproteobacteria</taxon>
        <taxon>Enterobacterales</taxon>
        <taxon>Enterobacteriaceae</taxon>
        <taxon>Enterobacter</taxon>
    </lineage>
</organism>
<evidence type="ECO:0000256" key="3">
    <source>
        <dbReference type="ARBA" id="ARBA00023125"/>
    </source>
</evidence>
<dbReference type="PROSITE" id="PS00622">
    <property type="entry name" value="HTH_LUXR_1"/>
    <property type="match status" value="1"/>
</dbReference>
<dbReference type="SUPFAM" id="SSF46894">
    <property type="entry name" value="C-terminal effector domain of the bipartite response regulators"/>
    <property type="match status" value="1"/>
</dbReference>
<dbReference type="PANTHER" id="PTHR43214">
    <property type="entry name" value="TWO-COMPONENT RESPONSE REGULATOR"/>
    <property type="match status" value="1"/>
</dbReference>
<dbReference type="EMBL" id="CP061801">
    <property type="protein sequence ID" value="QPK02585.1"/>
    <property type="molecule type" value="Genomic_DNA"/>
</dbReference>
<dbReference type="PANTHER" id="PTHR43214:SF17">
    <property type="entry name" value="TRANSCRIPTIONAL REGULATORY PROTEIN RCSB"/>
    <property type="match status" value="1"/>
</dbReference>